<dbReference type="Pfam" id="PF24606">
    <property type="entry name" value="CEMIP_beta-hel"/>
    <property type="match status" value="1"/>
</dbReference>
<comment type="subcellular location">
    <subcellularLocation>
        <location evidence="1">Cell membrane</location>
    </subcellularLocation>
</comment>
<organism evidence="8 9">
    <name type="scientific">Seminavis robusta</name>
    <dbReference type="NCBI Taxonomy" id="568900"/>
    <lineage>
        <taxon>Eukaryota</taxon>
        <taxon>Sar</taxon>
        <taxon>Stramenopiles</taxon>
        <taxon>Ochrophyta</taxon>
        <taxon>Bacillariophyta</taxon>
        <taxon>Bacillariophyceae</taxon>
        <taxon>Bacillariophycidae</taxon>
        <taxon>Naviculales</taxon>
        <taxon>Naviculaceae</taxon>
        <taxon>Seminavis</taxon>
    </lineage>
</organism>
<evidence type="ECO:0000259" key="6">
    <source>
        <dbReference type="Pfam" id="PF10162"/>
    </source>
</evidence>
<reference evidence="8" key="1">
    <citation type="submission" date="2020-06" db="EMBL/GenBank/DDBJ databases">
        <authorList>
            <consortium name="Plant Systems Biology data submission"/>
        </authorList>
    </citation>
    <scope>NUCLEOTIDE SEQUENCE</scope>
    <source>
        <strain evidence="8">D6</strain>
    </source>
</reference>
<keyword evidence="9" id="KW-1185">Reference proteome</keyword>
<keyword evidence="3" id="KW-0732">Signal</keyword>
<dbReference type="InterPro" id="IPR052387">
    <property type="entry name" value="Fibrocystin"/>
</dbReference>
<dbReference type="Proteomes" id="UP001153069">
    <property type="component" value="Unassembled WGS sequence"/>
</dbReference>
<dbReference type="InterPro" id="IPR055401">
    <property type="entry name" value="CEMIP_beta-hel_dom"/>
</dbReference>
<keyword evidence="2" id="KW-1003">Cell membrane</keyword>
<evidence type="ECO:0000256" key="2">
    <source>
        <dbReference type="ARBA" id="ARBA00022475"/>
    </source>
</evidence>
<keyword evidence="5" id="KW-0472">Membrane</keyword>
<evidence type="ECO:0000313" key="8">
    <source>
        <dbReference type="EMBL" id="CAB9513184.1"/>
    </source>
</evidence>
<sequence>MEFEWTSRKQVLSSYNLIMVIAKKPFVDDESLCVVPTRTQRGKPVKAIWTNAIIALCAFVCGLVVNARFNPSLRSVHGVSLDREHVDMGLAVEVLPFDVHDENERHLSEILGQTNCSIPEEAEEDDDDADVEASEVDEVNWFEDLDTIVEEDELDADEENEGLLDHNETLEESETDLEGLDYNLTVDATSRRLDGNTPKIESLACNADLENKPCTPLSNSLSADGIIPCGTCYEVDATGGEVLDFPNGLVVKGKLFFPSSSNVTIRSKFIFVRGILKIVPPSSGNQIKFSLYQEEQVSFVNEDSTGVCGSGNGCSLGSKVIAVVGGQLDIQGYDPACPTWEKLRAVGQPFPQAFVQPTDEAGTPMDLEIAGVCHESPGHTNALGKYTVWCPITKTVTVRHGTSKALVLTSGEPRDPKPFVAPKNNGQEMSLKLEQGCRVSWDHTRWAKKCMIYCPVEKTATIRYGAKMPLKFTSVKPPPRNFAPPKQGSQELALKIRQRCHESRGHTNALKKYTVRCPLERTATVRYGTGMSLKITNPVTGDSFTAMGGVHHWAWGGRNMYFFPDITDEEVSTLFPPGSTMQVEYIYKPGGQVMNVRAVHHWAWAGRYTFFYPDGYTTDDCGQAALDFNDAFPVGYGIDVSFRKAVPVPAGQQITATNGVHHWAWHGDKLFFHPDVSVGEVNRLFPPGYVMQVSYSDHTHVNELKLSPEAASCWGPGTELVLTSHTRRPEDRQTAVVTSVDTTTGTVTLNNAIETPISMEDHPDFAVEIASLNRPVVFEAESDTDNSLIGGHLIVFKTETKQHIEGVHIRNFGQQGKLGRYPIHFHMCGTTSNSVVKRNIVYESNQRGYVLHCSDNVLVEENIAFKVPGHCYFLEAGTETGANFTRNLGIGVTNMPAGGVAQLSAQSGRQESDDATSVFWISNPNNYFVGNVAAGSERHGYWFETRTWANRKASVGAFVDNEAHSCRHFAFTTYPPGWRPDAINFITNIKIYRNSGWGAFLHVTKNLVFEGGIFADNGNRAIMMNRGDDVVFEGTVFIGQSPWAEKKSSNCREGPIGIALNPARLGDLDYSGTIRGTSLIGAKFYNWTEEATGCPRSRPVQFRTEQVFTKAFNAPHTFKNVFIDDNAHSSKLDACKMENELGIEDSIIRIVDDVNNTFSPEGVPGFLASAKVTTMLPDGSCSYYNECLLFCPNTCLRTVSVLTNAAQPSGTRMLITDTSSLKTIEVQGSTRSGQTQISWMHATFTAALPQGSFEISFVDANNQLVWPSYAIPVLEAAPMCSHITINDLTFVKPPPSCDELVQNGDFASGIQWWQGHKTNNIFDPSRGVDSSGALLTTGDSGSGVSQWLNVNCLVSGVTYDVSAFFRQVDAYGATVAGCTTSQDCPRLAMEFKTFVPSTGSFPTSWATIATTDVTSYTNDNSFDTISGQWVVTNEQASADMARLVILDAADQLIVDNVSIKKVT</sequence>
<dbReference type="Pfam" id="PF10162">
    <property type="entry name" value="G8"/>
    <property type="match status" value="1"/>
</dbReference>
<feature type="domain" description="G8" evidence="6">
    <location>
        <begin position="226"/>
        <end position="343"/>
    </location>
</feature>
<dbReference type="PANTHER" id="PTHR46769:SF2">
    <property type="entry name" value="FIBROCYSTIN-L ISOFORM 2 PRECURSOR-RELATED"/>
    <property type="match status" value="1"/>
</dbReference>
<keyword evidence="5" id="KW-1133">Transmembrane helix</keyword>
<dbReference type="Gene3D" id="2.160.20.10">
    <property type="entry name" value="Single-stranded right-handed beta-helix, Pectin lyase-like"/>
    <property type="match status" value="2"/>
</dbReference>
<evidence type="ECO:0000256" key="5">
    <source>
        <dbReference type="SAM" id="Phobius"/>
    </source>
</evidence>
<dbReference type="InterPro" id="IPR019316">
    <property type="entry name" value="G8_domain"/>
</dbReference>
<comment type="caution">
    <text evidence="8">The sequence shown here is derived from an EMBL/GenBank/DDBJ whole genome shotgun (WGS) entry which is preliminary data.</text>
</comment>
<evidence type="ECO:0000259" key="7">
    <source>
        <dbReference type="Pfam" id="PF24606"/>
    </source>
</evidence>
<dbReference type="GO" id="GO:0005886">
    <property type="term" value="C:plasma membrane"/>
    <property type="evidence" value="ECO:0007669"/>
    <property type="project" value="UniProtKB-SubCell"/>
</dbReference>
<evidence type="ECO:0000256" key="1">
    <source>
        <dbReference type="ARBA" id="ARBA00004236"/>
    </source>
</evidence>
<keyword evidence="4" id="KW-0325">Glycoprotein</keyword>
<dbReference type="EMBL" id="CAICTM010000575">
    <property type="protein sequence ID" value="CAB9513184.1"/>
    <property type="molecule type" value="Genomic_DNA"/>
</dbReference>
<dbReference type="Gene3D" id="2.60.120.260">
    <property type="entry name" value="Galactose-binding domain-like"/>
    <property type="match status" value="1"/>
</dbReference>
<name>A0A9N8E7F6_9STRA</name>
<protein>
    <submittedName>
        <fullName evidence="8">G8 domain-containing protein DDB</fullName>
    </submittedName>
</protein>
<dbReference type="SUPFAM" id="SSF51126">
    <property type="entry name" value="Pectin lyase-like"/>
    <property type="match status" value="1"/>
</dbReference>
<dbReference type="PANTHER" id="PTHR46769">
    <property type="entry name" value="POLYCYSTIC KIDNEY AND HEPATIC DISEASE 1 (AUTOSOMAL RECESSIVE)-LIKE 1"/>
    <property type="match status" value="1"/>
</dbReference>
<feature type="domain" description="CEMIP beta-helix" evidence="7">
    <location>
        <begin position="789"/>
        <end position="964"/>
    </location>
</feature>
<evidence type="ECO:0000256" key="4">
    <source>
        <dbReference type="ARBA" id="ARBA00023180"/>
    </source>
</evidence>
<proteinExistence type="predicted"/>
<accession>A0A9N8E7F6</accession>
<keyword evidence="5" id="KW-0812">Transmembrane</keyword>
<feature type="transmembrane region" description="Helical" evidence="5">
    <location>
        <begin position="47"/>
        <end position="65"/>
    </location>
</feature>
<dbReference type="OrthoDB" id="39300at2759"/>
<evidence type="ECO:0000313" key="9">
    <source>
        <dbReference type="Proteomes" id="UP001153069"/>
    </source>
</evidence>
<dbReference type="InterPro" id="IPR011050">
    <property type="entry name" value="Pectin_lyase_fold/virulence"/>
</dbReference>
<gene>
    <name evidence="8" type="ORF">SEMRO_576_G169550.1</name>
</gene>
<evidence type="ECO:0000256" key="3">
    <source>
        <dbReference type="ARBA" id="ARBA00022729"/>
    </source>
</evidence>
<dbReference type="InterPro" id="IPR012334">
    <property type="entry name" value="Pectin_lyas_fold"/>
</dbReference>